<comment type="caution">
    <text evidence="2">Lacks conserved residue(s) required for the propagation of feature annotation.</text>
</comment>
<protein>
    <recommendedName>
        <fullName evidence="3">CUB domain-containing protein</fullName>
    </recommendedName>
</protein>
<dbReference type="SMART" id="SM00042">
    <property type="entry name" value="CUB"/>
    <property type="match status" value="1"/>
</dbReference>
<dbReference type="GO" id="GO:0005615">
    <property type="term" value="C:extracellular space"/>
    <property type="evidence" value="ECO:0007669"/>
    <property type="project" value="TreeGrafter"/>
</dbReference>
<sequence length="207" mass="23738">EPHSRRIKRSDYDMEHYRSTCRHTMDIYPDKIIRVITPSKGQQQYPGGLDCEWEIIGSSECSPAIVCRTIDIRKSDEGDCSTDILIISDGIKRQKKFCGPDKGFSEPLEVSAGAYLYINFKTGDSTYFERLYKGFSCEVRCSQSQELPERRGILQEQILILEEYKRVCGKQFDEGSHRIVGGETAKKNEFPWQAALVYPKSRQPFCG</sequence>
<proteinExistence type="predicted"/>
<organism evidence="4 5">
    <name type="scientific">Allacma fusca</name>
    <dbReference type="NCBI Taxonomy" id="39272"/>
    <lineage>
        <taxon>Eukaryota</taxon>
        <taxon>Metazoa</taxon>
        <taxon>Ecdysozoa</taxon>
        <taxon>Arthropoda</taxon>
        <taxon>Hexapoda</taxon>
        <taxon>Collembola</taxon>
        <taxon>Symphypleona</taxon>
        <taxon>Sminthuridae</taxon>
        <taxon>Allacma</taxon>
    </lineage>
</organism>
<dbReference type="EMBL" id="CAJVCH010491468">
    <property type="protein sequence ID" value="CAG7820832.1"/>
    <property type="molecule type" value="Genomic_DNA"/>
</dbReference>
<accession>A0A8J2KVY4</accession>
<evidence type="ECO:0000313" key="5">
    <source>
        <dbReference type="Proteomes" id="UP000708208"/>
    </source>
</evidence>
<feature type="non-terminal residue" evidence="4">
    <location>
        <position position="1"/>
    </location>
</feature>
<evidence type="ECO:0000256" key="2">
    <source>
        <dbReference type="PROSITE-ProRule" id="PRU00059"/>
    </source>
</evidence>
<keyword evidence="1" id="KW-1015">Disulfide bond</keyword>
<dbReference type="PROSITE" id="PS01180">
    <property type="entry name" value="CUB"/>
    <property type="match status" value="1"/>
</dbReference>
<evidence type="ECO:0000313" key="4">
    <source>
        <dbReference type="EMBL" id="CAG7820832.1"/>
    </source>
</evidence>
<name>A0A8J2KVY4_9HEXA</name>
<feature type="domain" description="CUB" evidence="3">
    <location>
        <begin position="21"/>
        <end position="142"/>
    </location>
</feature>
<dbReference type="InterPro" id="IPR000859">
    <property type="entry name" value="CUB_dom"/>
</dbReference>
<comment type="caution">
    <text evidence="4">The sequence shown here is derived from an EMBL/GenBank/DDBJ whole genome shotgun (WGS) entry which is preliminary data.</text>
</comment>
<reference evidence="4" key="1">
    <citation type="submission" date="2021-06" db="EMBL/GenBank/DDBJ databases">
        <authorList>
            <person name="Hodson N. C."/>
            <person name="Mongue J. A."/>
            <person name="Jaron S. K."/>
        </authorList>
    </citation>
    <scope>NUCLEOTIDE SEQUENCE</scope>
</reference>
<keyword evidence="5" id="KW-1185">Reference proteome</keyword>
<evidence type="ECO:0000256" key="1">
    <source>
        <dbReference type="ARBA" id="ARBA00023157"/>
    </source>
</evidence>
<dbReference type="Proteomes" id="UP000708208">
    <property type="component" value="Unassembled WGS sequence"/>
</dbReference>
<evidence type="ECO:0000259" key="3">
    <source>
        <dbReference type="PROSITE" id="PS01180"/>
    </source>
</evidence>
<dbReference type="GO" id="GO:0004252">
    <property type="term" value="F:serine-type endopeptidase activity"/>
    <property type="evidence" value="ECO:0007669"/>
    <property type="project" value="TreeGrafter"/>
</dbReference>
<feature type="non-terminal residue" evidence="4">
    <location>
        <position position="207"/>
    </location>
</feature>
<dbReference type="PANTHER" id="PTHR24255">
    <property type="entry name" value="COMPLEMENT COMPONENT 1, S SUBCOMPONENT-RELATED"/>
    <property type="match status" value="1"/>
</dbReference>
<dbReference type="AlphaFoldDB" id="A0A8J2KVY4"/>
<gene>
    <name evidence="4" type="ORF">AFUS01_LOCUS31203</name>
</gene>
<dbReference type="PANTHER" id="PTHR24255:SF31">
    <property type="entry name" value="CUBILIN-LIKE PROTEIN"/>
    <property type="match status" value="1"/>
</dbReference>
<dbReference type="Pfam" id="PF00431">
    <property type="entry name" value="CUB"/>
    <property type="match status" value="1"/>
</dbReference>